<dbReference type="AlphaFoldDB" id="A0A820E7Y3"/>
<evidence type="ECO:0000313" key="1">
    <source>
        <dbReference type="EMBL" id="CAF4242724.1"/>
    </source>
</evidence>
<name>A0A820E7Y3_9BILA</name>
<gene>
    <name evidence="1" type="ORF">UXM345_LOCUS30276</name>
</gene>
<dbReference type="Proteomes" id="UP000663842">
    <property type="component" value="Unassembled WGS sequence"/>
</dbReference>
<protein>
    <submittedName>
        <fullName evidence="1">Uncharacterized protein</fullName>
    </submittedName>
</protein>
<reference evidence="1" key="1">
    <citation type="submission" date="2021-02" db="EMBL/GenBank/DDBJ databases">
        <authorList>
            <person name="Nowell W R."/>
        </authorList>
    </citation>
    <scope>NUCLEOTIDE SEQUENCE</scope>
</reference>
<accession>A0A820E7Y3</accession>
<proteinExistence type="predicted"/>
<dbReference type="EMBL" id="CAJOBF010007841">
    <property type="protein sequence ID" value="CAF4242724.1"/>
    <property type="molecule type" value="Genomic_DNA"/>
</dbReference>
<sequence>MLNPPKKIFEKLANVNSTNQIYSEVLDKLRKLILEKCRNELERAKTKQTIDITNEHMRRFESAVKYLPESMENALEIELQHCKGDIKRLVQYSELKLQDSSITEKIDKINNCSFEYQNLQVIMSYFNKEDFDEKMTRLSEKLVDILKTMYICNSLLTQIKVYHDQHINKSSIINAIKLNLEKLTPYPDMLESICQKIENLGKELINTKLFENNRKYHIKDRDAFYRDVNEKFFILSQTKRFHPFHLRIDVNKLEEECLESIKKEISIIYSNAKQFLDNFSQEKPLGRRD</sequence>
<comment type="caution">
    <text evidence="1">The sequence shown here is derived from an EMBL/GenBank/DDBJ whole genome shotgun (WGS) entry which is preliminary data.</text>
</comment>
<organism evidence="1 2">
    <name type="scientific">Rotaria magnacalcarata</name>
    <dbReference type="NCBI Taxonomy" id="392030"/>
    <lineage>
        <taxon>Eukaryota</taxon>
        <taxon>Metazoa</taxon>
        <taxon>Spiralia</taxon>
        <taxon>Gnathifera</taxon>
        <taxon>Rotifera</taxon>
        <taxon>Eurotatoria</taxon>
        <taxon>Bdelloidea</taxon>
        <taxon>Philodinida</taxon>
        <taxon>Philodinidae</taxon>
        <taxon>Rotaria</taxon>
    </lineage>
</organism>
<evidence type="ECO:0000313" key="2">
    <source>
        <dbReference type="Proteomes" id="UP000663842"/>
    </source>
</evidence>